<dbReference type="Proteomes" id="UP000238045">
    <property type="component" value="Unassembled WGS sequence"/>
</dbReference>
<dbReference type="AlphaFoldDB" id="A0A2S9EBB2"/>
<evidence type="ECO:0000259" key="1">
    <source>
        <dbReference type="SMART" id="SM00849"/>
    </source>
</evidence>
<comment type="caution">
    <text evidence="2">The sequence shown here is derived from an EMBL/GenBank/DDBJ whole genome shotgun (WGS) entry which is preliminary data.</text>
</comment>
<sequence>MADLDANGHELRNGLRYPWPQAPESGQVREVAAGVWWLRMPLPFRLDHINLYLLRHTDGWVVVDTGMNTEQSREVWDRVLGEVCGGLPVRAVVCTHFHSDHAGLAAWLSERYHCPVYMTASEFQALHVRFPREEPPGWDFLDFYRKAGVADDHSGEMFKVMSNAHFLPAPLHHYRRLHEGSRLNIGGRTWQVVIGRGHSPEHACLYAADDDLLISGDQVLPRITSTVGVHATEPLANPLKDWLDSIEHLRSLPDSVLVLPAHERPFFNLHLRLDQLDAHHRAHLAQVLAHCDAPRTAVELMSVLFPKLSGRFDELMALGETLAHANYLVAEGALVREEDRGVHRYRCAAEGECAAASNTLFQAATLNISGGQAAAFQESQCDQQKQQ</sequence>
<dbReference type="InterPro" id="IPR050662">
    <property type="entry name" value="Sec-metab_biosynth-thioest"/>
</dbReference>
<dbReference type="InterPro" id="IPR048933">
    <property type="entry name" value="B_lactamase-like_C"/>
</dbReference>
<dbReference type="SMART" id="SM00849">
    <property type="entry name" value="Lactamase_B"/>
    <property type="match status" value="1"/>
</dbReference>
<dbReference type="InterPro" id="IPR001279">
    <property type="entry name" value="Metallo-B-lactamas"/>
</dbReference>
<evidence type="ECO:0000313" key="3">
    <source>
        <dbReference type="Proteomes" id="UP000238045"/>
    </source>
</evidence>
<dbReference type="Pfam" id="PF21221">
    <property type="entry name" value="B_lactamase-like_C"/>
    <property type="match status" value="1"/>
</dbReference>
<dbReference type="EMBL" id="PCQL01000033">
    <property type="protein sequence ID" value="PRC12223.1"/>
    <property type="molecule type" value="Genomic_DNA"/>
</dbReference>
<dbReference type="PANTHER" id="PTHR23131:SF4">
    <property type="entry name" value="METALLO-BETA-LACTAMASE SUPERFAMILY POTEIN"/>
    <property type="match status" value="1"/>
</dbReference>
<name>A0A2S9EBB2_9PSED</name>
<keyword evidence="2" id="KW-0378">Hydrolase</keyword>
<proteinExistence type="predicted"/>
<feature type="domain" description="Metallo-beta-lactamase" evidence="1">
    <location>
        <begin position="48"/>
        <end position="262"/>
    </location>
</feature>
<gene>
    <name evidence="2" type="ORF">CQZ99_23635</name>
</gene>
<dbReference type="InterPro" id="IPR036866">
    <property type="entry name" value="RibonucZ/Hydroxyglut_hydro"/>
</dbReference>
<organism evidence="2 3">
    <name type="scientific">Pseudomonas poae</name>
    <dbReference type="NCBI Taxonomy" id="200451"/>
    <lineage>
        <taxon>Bacteria</taxon>
        <taxon>Pseudomonadati</taxon>
        <taxon>Pseudomonadota</taxon>
        <taxon>Gammaproteobacteria</taxon>
        <taxon>Pseudomonadales</taxon>
        <taxon>Pseudomonadaceae</taxon>
        <taxon>Pseudomonas</taxon>
    </lineage>
</organism>
<evidence type="ECO:0000313" key="2">
    <source>
        <dbReference type="EMBL" id="PRC12223.1"/>
    </source>
</evidence>
<protein>
    <submittedName>
        <fullName evidence="2">Zn-dependent hydrolase</fullName>
    </submittedName>
</protein>
<dbReference type="RefSeq" id="WP_105698964.1">
    <property type="nucleotide sequence ID" value="NZ_CP159260.1"/>
</dbReference>
<dbReference type="SUPFAM" id="SSF56281">
    <property type="entry name" value="Metallo-hydrolase/oxidoreductase"/>
    <property type="match status" value="1"/>
</dbReference>
<keyword evidence="3" id="KW-1185">Reference proteome</keyword>
<dbReference type="Gene3D" id="1.10.10.10">
    <property type="entry name" value="Winged helix-like DNA-binding domain superfamily/Winged helix DNA-binding domain"/>
    <property type="match status" value="1"/>
</dbReference>
<dbReference type="GO" id="GO:0016787">
    <property type="term" value="F:hydrolase activity"/>
    <property type="evidence" value="ECO:0007669"/>
    <property type="project" value="UniProtKB-KW"/>
</dbReference>
<accession>A0A2S9EBB2</accession>
<dbReference type="Pfam" id="PF00753">
    <property type="entry name" value="Lactamase_B"/>
    <property type="match status" value="1"/>
</dbReference>
<reference evidence="2 3" key="1">
    <citation type="submission" date="2017-09" db="EMBL/GenBank/DDBJ databases">
        <title>Genomic, metabolic, and phenotypic characteristics of bacterial isolates from the natural microbiome of the model nematode Caenorhabditis elegans.</title>
        <authorList>
            <person name="Zimmermann J."/>
            <person name="Obeng N."/>
            <person name="Yang W."/>
            <person name="Obeng O."/>
            <person name="Kissoyan K."/>
            <person name="Pees B."/>
            <person name="Dirksen P."/>
            <person name="Hoppner M."/>
            <person name="Franke A."/>
            <person name="Rosenstiel P."/>
            <person name="Leippe M."/>
            <person name="Dierking K."/>
            <person name="Kaleta C."/>
            <person name="Schulenburg H."/>
        </authorList>
    </citation>
    <scope>NUCLEOTIDE SEQUENCE [LARGE SCALE GENOMIC DNA]</scope>
    <source>
        <strain evidence="2 3">MYb117</strain>
    </source>
</reference>
<dbReference type="PANTHER" id="PTHR23131">
    <property type="entry name" value="ENDORIBONUCLEASE LACTB2"/>
    <property type="match status" value="1"/>
</dbReference>
<dbReference type="InterPro" id="IPR036388">
    <property type="entry name" value="WH-like_DNA-bd_sf"/>
</dbReference>
<dbReference type="Gene3D" id="3.60.15.10">
    <property type="entry name" value="Ribonuclease Z/Hydroxyacylglutathione hydrolase-like"/>
    <property type="match status" value="1"/>
</dbReference>